<dbReference type="CDD" id="cd06503">
    <property type="entry name" value="ATP-synt_Fo_b"/>
    <property type="match status" value="1"/>
</dbReference>
<dbReference type="Pfam" id="PF01551">
    <property type="entry name" value="Peptidase_M23"/>
    <property type="match status" value="1"/>
</dbReference>
<feature type="transmembrane region" description="Helical" evidence="3">
    <location>
        <begin position="730"/>
        <end position="752"/>
    </location>
</feature>
<protein>
    <submittedName>
        <fullName evidence="6">Peptidoglycan DD-metalloendopeptidase family protein</fullName>
    </submittedName>
</protein>
<dbReference type="SUPFAM" id="SSF51261">
    <property type="entry name" value="Duplicated hybrid motif"/>
    <property type="match status" value="1"/>
</dbReference>
<feature type="domain" description="Transglycosylase SLT" evidence="4">
    <location>
        <begin position="1406"/>
        <end position="1493"/>
    </location>
</feature>
<feature type="transmembrane region" description="Helical" evidence="3">
    <location>
        <begin position="820"/>
        <end position="842"/>
    </location>
</feature>
<evidence type="ECO:0000259" key="4">
    <source>
        <dbReference type="Pfam" id="PF01464"/>
    </source>
</evidence>
<dbReference type="RefSeq" id="WP_369147046.1">
    <property type="nucleotide sequence ID" value="NZ_CP163444.1"/>
</dbReference>
<dbReference type="GO" id="GO:0004222">
    <property type="term" value="F:metalloendopeptidase activity"/>
    <property type="evidence" value="ECO:0007669"/>
    <property type="project" value="TreeGrafter"/>
</dbReference>
<dbReference type="PANTHER" id="PTHR21666:SF270">
    <property type="entry name" value="MUREIN HYDROLASE ACTIVATOR ENVC"/>
    <property type="match status" value="1"/>
</dbReference>
<dbReference type="InterPro" id="IPR016047">
    <property type="entry name" value="M23ase_b-sheet_dom"/>
</dbReference>
<evidence type="ECO:0000259" key="5">
    <source>
        <dbReference type="Pfam" id="PF01551"/>
    </source>
</evidence>
<dbReference type="InterPro" id="IPR011055">
    <property type="entry name" value="Dup_hybrid_motif"/>
</dbReference>
<dbReference type="InterPro" id="IPR023346">
    <property type="entry name" value="Lysozyme-like_dom_sf"/>
</dbReference>
<accession>A0AB39TAR0</accession>
<feature type="region of interest" description="Disordered" evidence="2">
    <location>
        <begin position="345"/>
        <end position="365"/>
    </location>
</feature>
<dbReference type="InterPro" id="IPR050570">
    <property type="entry name" value="Cell_wall_metabolism_enzyme"/>
</dbReference>
<feature type="coiled-coil region" evidence="1">
    <location>
        <begin position="424"/>
        <end position="493"/>
    </location>
</feature>
<dbReference type="CDD" id="cd13402">
    <property type="entry name" value="LT_TF-like"/>
    <property type="match status" value="1"/>
</dbReference>
<organism evidence="6">
    <name type="scientific">Streptomyces sp. R44</name>
    <dbReference type="NCBI Taxonomy" id="3238633"/>
    <lineage>
        <taxon>Bacteria</taxon>
        <taxon>Bacillati</taxon>
        <taxon>Actinomycetota</taxon>
        <taxon>Actinomycetes</taxon>
        <taxon>Kitasatosporales</taxon>
        <taxon>Streptomycetaceae</taxon>
        <taxon>Streptomyces</taxon>
    </lineage>
</organism>
<dbReference type="Gene3D" id="2.70.70.10">
    <property type="entry name" value="Glucose Permease (Domain IIA)"/>
    <property type="match status" value="1"/>
</dbReference>
<feature type="transmembrane region" description="Helical" evidence="3">
    <location>
        <begin position="789"/>
        <end position="814"/>
    </location>
</feature>
<sequence>MATDLDIVGTAGVDVVPVAPRFHQKLQAVVIPSAQRVGDEAGRIIGDRMSDEIARRVAAALPQAVQAGGQAAQRQASRQGSDTGGAFARSLRTKLEAAFKAMPKLDIRLSDTGVDAELARLRARMETLAGKRIGIDVDATAAEAEIRAIDAELERLGASHPNIAVRADTATARAALAEIRAEIAAIDATEVDLDVNIDTTGARSALMSLGIQMAVLMAIPLGPVIAAGLGAVVSMATAAGAGVGAFALVSVPAIKGVAEALKAQTAAQDDAANAALRGSAATARAASQAASQALQLAGAQASLATAHRNAERTIVQANRAIEDAERALAQAGIRAAEQRRQAAEAVERAERSLSDAKRDALKAEQELTQAREAAAKELADQRKELSERLEDSGLDERDAVLRVKEAHEELAKVMKDPKATQLQRDRAQLAADEADRNLKKQRDEIKDLRAEIARQTTATVDGADQVVRAQERVTDAQQKVKDEAKALADAQKAAARTQVQAAQDLADAQRRVADSVENASNAQVAAAEAIAAAERGVAAARLSGASATSTAITKQQEYERALAKLTPAQRELYDSIAGPKGIKTAFKDWATALQPQVLPIFTRGVDGAKASLPGLTPLVVGAASAIQTLMDKASAQFKTPFWQGFKADLKDNVEPAIVGFGVAFGNVIKGLAGIIDAFLPHMDGIARRSDSITARFAKWGTSLKGSPDFERFLQYVKETTPGLSAFLRELFAALFDVMSALSPVSATLYATLTPVLNTISWLATNVPELVVTLWAMWAAQKAVAIGMAAFAAAMTLYQSVIILATIATSGWAVALNATGIVPIIRAIVLVVGLLVAAVIYAYNHWDWFRVTVDTVASAIGTAMSWLWDNILKPVFDGAWWLIKKVGDIAVWLWDNALKPTFGFIGEAAQILFTALVTFFLLPAYLAIKALGAIGLWLWDNALKPAFDAIAEGAEWLWENFLRPIFTWIGDKATWLYEKAIKPAFGEAKKTFDALGEAGKWLWDEILEPIFTWIGDKAGWLYDEAIKPAFDSIMDAVDAVSKSFEDGKNAIGKAWDQVQEIAKKPVKFILDHVYNGGIVPLWNRVADITGADKLKPLDLRGFARGGILPGQSTWRQGDDQLVPMRRGEGVYVSEAMRDPYERARLHAVNKAAMNGQSLGQFQGGYAEGGIVGWLKDKAGDLTDFFSNPLDVFRDAKNMVADQMKSILTNPWAREIAKMPGRMLDGLKDKALDFLGFGGGEAGGSGAWVRPVNVPFGTPFGKRGPMWSSGRHTGLDFPAAVGTAIHAVAGGRVSMAQGGGPYGLHVMINHGNGLSSLYAHMSGMLTELGKTVQAGETIGKVGATGNVTGPHLHLEARKNGTAVDPMPYLTRGGGGGGSGVERWRNVVLQALRMTGNPAQYADLTLRRMNQESGGNPEAVNNWDVNAKNGTPSVGLMQVIKPTFEAWAGHMRGVGPKLFGVSTNPLANVYSSMRYAMGRYGNLPNAYNRPGGYATGGFPGVGELAWVGENGPELVRFLHPTQVYSNSDSMAMVRQAATLQAGAGRPTQLQADVHVYVGDREITDIVDTRIELRDAELVTASTYGRNT</sequence>
<evidence type="ECO:0000256" key="3">
    <source>
        <dbReference type="SAM" id="Phobius"/>
    </source>
</evidence>
<dbReference type="InterPro" id="IPR008258">
    <property type="entry name" value="Transglycosylase_SLT_dom_1"/>
</dbReference>
<keyword evidence="1" id="KW-0175">Coiled coil</keyword>
<name>A0AB39TAR0_9ACTN</name>
<gene>
    <name evidence="6" type="ORF">AB5J54_30175</name>
</gene>
<feature type="transmembrane region" description="Helical" evidence="3">
    <location>
        <begin position="910"/>
        <end position="938"/>
    </location>
</feature>
<dbReference type="EMBL" id="CP163444">
    <property type="protein sequence ID" value="XDQ74524.1"/>
    <property type="molecule type" value="Genomic_DNA"/>
</dbReference>
<reference evidence="6" key="1">
    <citation type="submission" date="2024-07" db="EMBL/GenBank/DDBJ databases">
        <authorList>
            <person name="Yu S.T."/>
        </authorList>
    </citation>
    <scope>NUCLEOTIDE SEQUENCE</scope>
    <source>
        <strain evidence="6">R44</strain>
    </source>
</reference>
<dbReference type="Gene3D" id="1.10.530.10">
    <property type="match status" value="1"/>
</dbReference>
<dbReference type="PANTHER" id="PTHR21666">
    <property type="entry name" value="PEPTIDASE-RELATED"/>
    <property type="match status" value="1"/>
</dbReference>
<evidence type="ECO:0000256" key="1">
    <source>
        <dbReference type="SAM" id="Coils"/>
    </source>
</evidence>
<proteinExistence type="predicted"/>
<keyword evidence="3" id="KW-0812">Transmembrane</keyword>
<dbReference type="SUPFAM" id="SSF53955">
    <property type="entry name" value="Lysozyme-like"/>
    <property type="match status" value="1"/>
</dbReference>
<dbReference type="Pfam" id="PF01464">
    <property type="entry name" value="SLT"/>
    <property type="match status" value="1"/>
</dbReference>
<evidence type="ECO:0000256" key="2">
    <source>
        <dbReference type="SAM" id="MobiDB-lite"/>
    </source>
</evidence>
<keyword evidence="3" id="KW-1133">Transmembrane helix</keyword>
<keyword evidence="3" id="KW-0472">Membrane</keyword>
<dbReference type="CDD" id="cd12797">
    <property type="entry name" value="M23_peptidase"/>
    <property type="match status" value="1"/>
</dbReference>
<feature type="domain" description="M23ase beta-sheet core" evidence="5">
    <location>
        <begin position="1269"/>
        <end position="1363"/>
    </location>
</feature>
<evidence type="ECO:0000313" key="6">
    <source>
        <dbReference type="EMBL" id="XDQ74524.1"/>
    </source>
</evidence>